<organism evidence="2 3">
    <name type="scientific">Cystoisospora suis</name>
    <dbReference type="NCBI Taxonomy" id="483139"/>
    <lineage>
        <taxon>Eukaryota</taxon>
        <taxon>Sar</taxon>
        <taxon>Alveolata</taxon>
        <taxon>Apicomplexa</taxon>
        <taxon>Conoidasida</taxon>
        <taxon>Coccidia</taxon>
        <taxon>Eucoccidiorida</taxon>
        <taxon>Eimeriorina</taxon>
        <taxon>Sarcocystidae</taxon>
        <taxon>Cystoisospora</taxon>
    </lineage>
</organism>
<proteinExistence type="predicted"/>
<sequence length="331" mass="36115">MMRYGQRTLWSSGGLDLTLLPYASFPGAARHREAACSCRGLGSLIALRNDPDSTRLIGTTWASSGGRDDRACRRLSAATGNRRSSAASLRGSPVPGGAYERSEDVIRTPPRLLSGAPVLSVEPSTRCEVRWTSPGVSPVWASCSLGVKCILRATTGISQPFVFTLPLSRWFSNARSNAARLGNSTGQKSPTLSRTRGLEQQRDGAFQLSPDTAFESLPKSEGDSKAMRTGHVPRTVASAAKWKPSAVHLKNQQQVVVWKNNKTCVVCKKEVQAGQVERLESACEKAWRFIVGYSRSCHSCPVLPQMRVLRYGELLPRDRSKFDGKLRRPGA</sequence>
<keyword evidence="3" id="KW-1185">Reference proteome</keyword>
<accession>A0A2C6KI53</accession>
<dbReference type="VEuPathDB" id="ToxoDB:CSUI_009994"/>
<dbReference type="OrthoDB" id="332274at2759"/>
<name>A0A2C6KI53_9APIC</name>
<dbReference type="EMBL" id="MIGC01006501">
    <property type="protein sequence ID" value="PHJ16192.1"/>
    <property type="molecule type" value="Genomic_DNA"/>
</dbReference>
<feature type="compositionally biased region" description="Polar residues" evidence="1">
    <location>
        <begin position="180"/>
        <end position="194"/>
    </location>
</feature>
<evidence type="ECO:0000313" key="2">
    <source>
        <dbReference type="EMBL" id="PHJ16192.1"/>
    </source>
</evidence>
<dbReference type="RefSeq" id="XP_067917922.1">
    <property type="nucleotide sequence ID" value="XM_068070101.1"/>
</dbReference>
<feature type="region of interest" description="Disordered" evidence="1">
    <location>
        <begin position="180"/>
        <end position="202"/>
    </location>
</feature>
<feature type="region of interest" description="Disordered" evidence="1">
    <location>
        <begin position="82"/>
        <end position="103"/>
    </location>
</feature>
<protein>
    <submittedName>
        <fullName evidence="2">Uncharacterized protein</fullName>
    </submittedName>
</protein>
<dbReference type="AlphaFoldDB" id="A0A2C6KI53"/>
<gene>
    <name evidence="2" type="ORF">CSUI_009994</name>
</gene>
<comment type="caution">
    <text evidence="2">The sequence shown here is derived from an EMBL/GenBank/DDBJ whole genome shotgun (WGS) entry which is preliminary data.</text>
</comment>
<evidence type="ECO:0000256" key="1">
    <source>
        <dbReference type="SAM" id="MobiDB-lite"/>
    </source>
</evidence>
<dbReference type="Proteomes" id="UP000221165">
    <property type="component" value="Unassembled WGS sequence"/>
</dbReference>
<evidence type="ECO:0000313" key="3">
    <source>
        <dbReference type="Proteomes" id="UP000221165"/>
    </source>
</evidence>
<dbReference type="GeneID" id="94433312"/>
<reference evidence="2 3" key="1">
    <citation type="journal article" date="2017" name="Int. J. Parasitol.">
        <title>The genome of the protozoan parasite Cystoisospora suis and a reverse vaccinology approach to identify vaccine candidates.</title>
        <authorList>
            <person name="Palmieri N."/>
            <person name="Shrestha A."/>
            <person name="Ruttkowski B."/>
            <person name="Beck T."/>
            <person name="Vogl C."/>
            <person name="Tomley F."/>
            <person name="Blake D.P."/>
            <person name="Joachim A."/>
        </authorList>
    </citation>
    <scope>NUCLEOTIDE SEQUENCE [LARGE SCALE GENOMIC DNA]</scope>
    <source>
        <strain evidence="2 3">Wien I</strain>
    </source>
</reference>